<dbReference type="EMBL" id="UINC01224620">
    <property type="protein sequence ID" value="SVE54324.1"/>
    <property type="molecule type" value="Genomic_DNA"/>
</dbReference>
<sequence>MQDALGAGLLLQSVGHTSSVLSFQGLASLAAHRAAATSQSAHPLEGAAEGTPLLKILE</sequence>
<protein>
    <submittedName>
        <fullName evidence="1">Uncharacterized protein</fullName>
    </submittedName>
</protein>
<evidence type="ECO:0000313" key="1">
    <source>
        <dbReference type="EMBL" id="SVE54324.1"/>
    </source>
</evidence>
<proteinExistence type="predicted"/>
<accession>A0A383ECJ3</accession>
<dbReference type="AlphaFoldDB" id="A0A383ECJ3"/>
<name>A0A383ECJ3_9ZZZZ</name>
<reference evidence="1" key="1">
    <citation type="submission" date="2018-05" db="EMBL/GenBank/DDBJ databases">
        <authorList>
            <person name="Lanie J.A."/>
            <person name="Ng W.-L."/>
            <person name="Kazmierczak K.M."/>
            <person name="Andrzejewski T.M."/>
            <person name="Davidsen T.M."/>
            <person name="Wayne K.J."/>
            <person name="Tettelin H."/>
            <person name="Glass J.I."/>
            <person name="Rusch D."/>
            <person name="Podicherti R."/>
            <person name="Tsui H.-C.T."/>
            <person name="Winkler M.E."/>
        </authorList>
    </citation>
    <scope>NUCLEOTIDE SEQUENCE</scope>
</reference>
<gene>
    <name evidence="1" type="ORF">METZ01_LOCUS507178</name>
</gene>
<organism evidence="1">
    <name type="scientific">marine metagenome</name>
    <dbReference type="NCBI Taxonomy" id="408172"/>
    <lineage>
        <taxon>unclassified sequences</taxon>
        <taxon>metagenomes</taxon>
        <taxon>ecological metagenomes</taxon>
    </lineage>
</organism>